<protein>
    <submittedName>
        <fullName evidence="1">Uncharacterized protein</fullName>
    </submittedName>
</protein>
<dbReference type="KEGG" id="nft:FBF37_02030"/>
<name>A0A4P9A355_9BACT</name>
<keyword evidence="2" id="KW-1185">Reference proteome</keyword>
<evidence type="ECO:0000313" key="2">
    <source>
        <dbReference type="Proteomes" id="UP000310639"/>
    </source>
</evidence>
<reference evidence="1 2" key="1">
    <citation type="submission" date="2019-04" db="EMBL/GenBank/DDBJ databases">
        <title>Saccharibacteria TM7 genomes.</title>
        <authorList>
            <person name="Bor B."/>
            <person name="He X."/>
            <person name="Chen T."/>
            <person name="Dewhirst F.E."/>
        </authorList>
    </citation>
    <scope>NUCLEOTIDE SEQUENCE [LARGE SCALE GENOMIC DNA]</scope>
    <source>
        <strain evidence="1 2">BB001</strain>
    </source>
</reference>
<accession>A0A4P9A355</accession>
<dbReference type="OrthoDB" id="9760189at2"/>
<evidence type="ECO:0000313" key="1">
    <source>
        <dbReference type="EMBL" id="QCT42240.1"/>
    </source>
</evidence>
<dbReference type="AlphaFoldDB" id="A0A4P9A355"/>
<proteinExistence type="predicted"/>
<organism evidence="1 2">
    <name type="scientific">Candidatus Nanosynbacter featherlites</name>
    <dbReference type="NCBI Taxonomy" id="2572088"/>
    <lineage>
        <taxon>Bacteria</taxon>
        <taxon>Candidatus Saccharimonadota</taxon>
        <taxon>Candidatus Saccharimonadia</taxon>
        <taxon>Candidatus Nanosynbacterales</taxon>
        <taxon>Candidatus Nanosynbacteraceae</taxon>
        <taxon>Candidatus Nanosynbacter</taxon>
    </lineage>
</organism>
<sequence length="563" mass="63351">MKSPQVETGVNFLGQLSPENWQEIAMANMQLGSEKEAGALGDVERVMRTDEIEGERVRVIGYAQAASDDTYELRAVEGVADVVTSLEIDPDESAPFATYTKEMAALCVRTVQHDEVMDYYFPIDRQAIVTAELLPDTSGVPRHVRKLRHYVDKTEEVVKANDIQDAASRRELIGDLNTVLDEVICGTGVRVECRAYARRVGANEYGVDVDADTQVLFADLPIFTWRGNRPVLEMFDKEDQSVLFRVDVKDMVDIMPTDEEGFEDGADLFETVFTEEFQQLAWQLATDLSYTEEAYLPDALREHVQTLNNALPYVGELDAVSLSGFVLAPSGTDGNLKLEFVDSDRAYVSEAKFVKYDESFHAVIEVGVFDYLSSQSRSVYVIPSRDKLLRFEHLDTDAEDLRIAVDELHDIAEDAGGVFEEAFYQFSLEDQLEILKQYDDEAHGVLGFIDNPHDFDGECTVMAYRCLPSDLLNVVSWNDAPLQEIGDDRGTELFTLRADRLAVWNPELNDPSRFDGNITKVTDLPLSFGEPVLMIGDRENDVFYLVRARDIIGLSRRSDEDVL</sequence>
<dbReference type="RefSeq" id="WP_138078993.1">
    <property type="nucleotide sequence ID" value="NZ_CP040004.1"/>
</dbReference>
<dbReference type="EMBL" id="CP040004">
    <property type="protein sequence ID" value="QCT42240.1"/>
    <property type="molecule type" value="Genomic_DNA"/>
</dbReference>
<dbReference type="Proteomes" id="UP000310639">
    <property type="component" value="Chromosome"/>
</dbReference>
<gene>
    <name evidence="1" type="ORF">FBF37_02030</name>
</gene>